<accession>A0A9W5QWI7</accession>
<feature type="transmembrane region" description="Helical" evidence="8">
    <location>
        <begin position="193"/>
        <end position="209"/>
    </location>
</feature>
<comment type="similarity">
    <text evidence="2">Belongs to the amino acid-polyamine-organocation (APC) superfamily. Spore germination protein (SGP) (TC 2.A.3.9) family.</text>
</comment>
<keyword evidence="5 8" id="KW-0812">Transmembrane</keyword>
<feature type="transmembrane region" description="Helical" evidence="8">
    <location>
        <begin position="146"/>
        <end position="165"/>
    </location>
</feature>
<evidence type="ECO:0000256" key="5">
    <source>
        <dbReference type="ARBA" id="ARBA00022692"/>
    </source>
</evidence>
<proteinExistence type="inferred from homology"/>
<evidence type="ECO:0000256" key="1">
    <source>
        <dbReference type="ARBA" id="ARBA00004141"/>
    </source>
</evidence>
<dbReference type="NCBIfam" id="TIGR00912">
    <property type="entry name" value="2A0309"/>
    <property type="match status" value="1"/>
</dbReference>
<sequence length="367" mass="42889">MGNLKFRNITLFEYIIFIHSLQLASGMLIMPSPLATTAGTDGWISIIFGWFITSIIGVFIILILQKHPNKNFLQILTTYFGKCLGTIFILLYAFYLFFAGFNTLLKATDIVKVWIFPSTPSYQIAILLLLPFIVLARSGLRALTSYSMLVFFFTAWMPIFLLFSLKSNYNPLHLLPIFTDGIYPIVKATKETITPYAGLEITYFIYPFLQKKDKAVKGIILANTYTMFFYLYVTILSYIYFSPEGIKEVIWPAFHLLQGVRFSFLERLEIIYIAYYLIVFSTTIYPYLFFCLHSMTGFSHKLTRDWIPIIFILLIFGLFIFLNPNVSQFLFIYSLMDILNIVFFILLPIFFFVYSILFTWLTRRRQL</sequence>
<comment type="caution">
    <text evidence="9">The sequence shown here is derived from an EMBL/GenBank/DDBJ whole genome shotgun (WGS) entry which is preliminary data.</text>
</comment>
<comment type="subcellular location">
    <subcellularLocation>
        <location evidence="1">Membrane</location>
        <topology evidence="1">Multi-pass membrane protein</topology>
    </subcellularLocation>
</comment>
<organism evidence="9 10">
    <name type="scientific">Bacillus cereus HuB4-4</name>
    <dbReference type="NCBI Taxonomy" id="1053211"/>
    <lineage>
        <taxon>Bacteria</taxon>
        <taxon>Bacillati</taxon>
        <taxon>Bacillota</taxon>
        <taxon>Bacilli</taxon>
        <taxon>Bacillales</taxon>
        <taxon>Bacillaceae</taxon>
        <taxon>Bacillus</taxon>
        <taxon>Bacillus cereus group</taxon>
    </lineage>
</organism>
<evidence type="ECO:0000256" key="3">
    <source>
        <dbReference type="ARBA" id="ARBA00022448"/>
    </source>
</evidence>
<dbReference type="RefSeq" id="WP_016098098.1">
    <property type="nucleotide sequence ID" value="NZ_KB976537.1"/>
</dbReference>
<dbReference type="InterPro" id="IPR004761">
    <property type="entry name" value="Spore_GerAB"/>
</dbReference>
<evidence type="ECO:0000256" key="6">
    <source>
        <dbReference type="ARBA" id="ARBA00022989"/>
    </source>
</evidence>
<keyword evidence="4" id="KW-0309">Germination</keyword>
<evidence type="ECO:0000256" key="2">
    <source>
        <dbReference type="ARBA" id="ARBA00007998"/>
    </source>
</evidence>
<keyword evidence="6 8" id="KW-1133">Transmembrane helix</keyword>
<feature type="transmembrane region" description="Helical" evidence="8">
    <location>
        <begin position="76"/>
        <end position="101"/>
    </location>
</feature>
<evidence type="ECO:0000313" key="9">
    <source>
        <dbReference type="EMBL" id="EOP91868.1"/>
    </source>
</evidence>
<dbReference type="AlphaFoldDB" id="A0A9W5QWI7"/>
<feature type="transmembrane region" description="Helical" evidence="8">
    <location>
        <begin position="270"/>
        <end position="294"/>
    </location>
</feature>
<gene>
    <name evidence="9" type="ORF">IGM_01928</name>
</gene>
<evidence type="ECO:0000256" key="4">
    <source>
        <dbReference type="ARBA" id="ARBA00022544"/>
    </source>
</evidence>
<feature type="transmembrane region" description="Helical" evidence="8">
    <location>
        <begin position="221"/>
        <end position="241"/>
    </location>
</feature>
<name>A0A9W5QWI7_BACCE</name>
<dbReference type="EMBL" id="AHEF01000037">
    <property type="protein sequence ID" value="EOP91868.1"/>
    <property type="molecule type" value="Genomic_DNA"/>
</dbReference>
<feature type="transmembrane region" description="Helical" evidence="8">
    <location>
        <begin position="306"/>
        <end position="326"/>
    </location>
</feature>
<feature type="transmembrane region" description="Helical" evidence="8">
    <location>
        <begin position="42"/>
        <end position="64"/>
    </location>
</feature>
<reference evidence="9 10" key="1">
    <citation type="submission" date="2012-12" db="EMBL/GenBank/DDBJ databases">
        <title>The Genome Sequence of Bacillus cereus HuB4-4.</title>
        <authorList>
            <consortium name="The Broad Institute Genome Sequencing Platform"/>
            <consortium name="The Broad Institute Genome Sequencing Center for Infectious Disease"/>
            <person name="Feldgarden M."/>
            <person name="Van der Auwera G.A."/>
            <person name="Mahillon J."/>
            <person name="Duprez V."/>
            <person name="Timmery S."/>
            <person name="Mattelet C."/>
            <person name="Dierick K."/>
            <person name="Sun M."/>
            <person name="Yu Z."/>
            <person name="Zhu L."/>
            <person name="Hu X."/>
            <person name="Shank E.B."/>
            <person name="Swiecicka I."/>
            <person name="Hansen B.M."/>
            <person name="Andrup L."/>
            <person name="Walker B."/>
            <person name="Young S.K."/>
            <person name="Zeng Q."/>
            <person name="Gargeya S."/>
            <person name="Fitzgerald M."/>
            <person name="Haas B."/>
            <person name="Abouelleil A."/>
            <person name="Alvarado L."/>
            <person name="Arachchi H.M."/>
            <person name="Berlin A.M."/>
            <person name="Chapman S.B."/>
            <person name="Dewar J."/>
            <person name="Goldberg J."/>
            <person name="Griggs A."/>
            <person name="Gujja S."/>
            <person name="Hansen M."/>
            <person name="Howarth C."/>
            <person name="Imamovic A."/>
            <person name="Larimer J."/>
            <person name="McCowan C."/>
            <person name="Murphy C."/>
            <person name="Neiman D."/>
            <person name="Pearson M."/>
            <person name="Priest M."/>
            <person name="Roberts A."/>
            <person name="Saif S."/>
            <person name="Shea T."/>
            <person name="Sisk P."/>
            <person name="Sykes S."/>
            <person name="Wortman J."/>
            <person name="Nusbaum C."/>
            <person name="Birren B."/>
        </authorList>
    </citation>
    <scope>NUCLEOTIDE SEQUENCE [LARGE SCALE GENOMIC DNA]</scope>
    <source>
        <strain evidence="9 10">HuB4-4</strain>
    </source>
</reference>
<protein>
    <submittedName>
        <fullName evidence="9">Spore germination protein (Amino acid permease)</fullName>
    </submittedName>
</protein>
<dbReference type="PANTHER" id="PTHR34975">
    <property type="entry name" value="SPORE GERMINATION PROTEIN A2"/>
    <property type="match status" value="1"/>
</dbReference>
<evidence type="ECO:0000256" key="8">
    <source>
        <dbReference type="SAM" id="Phobius"/>
    </source>
</evidence>
<dbReference type="GO" id="GO:0009847">
    <property type="term" value="P:spore germination"/>
    <property type="evidence" value="ECO:0007669"/>
    <property type="project" value="InterPro"/>
</dbReference>
<evidence type="ECO:0000256" key="7">
    <source>
        <dbReference type="ARBA" id="ARBA00023136"/>
    </source>
</evidence>
<dbReference type="PANTHER" id="PTHR34975:SF2">
    <property type="entry name" value="SPORE GERMINATION PROTEIN A2"/>
    <property type="match status" value="1"/>
</dbReference>
<evidence type="ECO:0000313" key="10">
    <source>
        <dbReference type="Proteomes" id="UP000014009"/>
    </source>
</evidence>
<dbReference type="GO" id="GO:0016020">
    <property type="term" value="C:membrane"/>
    <property type="evidence" value="ECO:0007669"/>
    <property type="project" value="UniProtKB-SubCell"/>
</dbReference>
<feature type="transmembrane region" description="Helical" evidence="8">
    <location>
        <begin position="338"/>
        <end position="361"/>
    </location>
</feature>
<dbReference type="Proteomes" id="UP000014009">
    <property type="component" value="Unassembled WGS sequence"/>
</dbReference>
<keyword evidence="7 8" id="KW-0472">Membrane</keyword>
<feature type="transmembrane region" description="Helical" evidence="8">
    <location>
        <begin position="12"/>
        <end position="30"/>
    </location>
</feature>
<keyword evidence="3" id="KW-0813">Transport</keyword>
<dbReference type="Pfam" id="PF03845">
    <property type="entry name" value="Spore_permease"/>
    <property type="match status" value="1"/>
</dbReference>
<feature type="transmembrane region" description="Helical" evidence="8">
    <location>
        <begin position="113"/>
        <end position="134"/>
    </location>
</feature>